<dbReference type="AlphaFoldDB" id="A0A5S3USI0"/>
<dbReference type="InterPro" id="IPR004360">
    <property type="entry name" value="Glyas_Fos-R_dOase_dom"/>
</dbReference>
<evidence type="ECO:0000313" key="1">
    <source>
        <dbReference type="EMBL" id="QPB85481.1"/>
    </source>
</evidence>
<name>A0A5S3USI0_9GAMM</name>
<dbReference type="OrthoDB" id="9797663at2"/>
<protein>
    <submittedName>
        <fullName evidence="1">Uncharacterized protein</fullName>
    </submittedName>
</protein>
<dbReference type="Pfam" id="PF00903">
    <property type="entry name" value="Glyoxalase"/>
    <property type="match status" value="1"/>
</dbReference>
<gene>
    <name evidence="1" type="ORF">CWC22_020945</name>
</gene>
<dbReference type="Gene3D" id="3.30.720.110">
    <property type="match status" value="1"/>
</dbReference>
<dbReference type="RefSeq" id="WP_125557498.1">
    <property type="nucleotide sequence ID" value="NZ_CP045430.1"/>
</dbReference>
<dbReference type="PROSITE" id="PS51819">
    <property type="entry name" value="VOC"/>
    <property type="match status" value="1"/>
</dbReference>
<dbReference type="InterPro" id="IPR037523">
    <property type="entry name" value="VOC_core"/>
</dbReference>
<dbReference type="Proteomes" id="UP000305729">
    <property type="component" value="Chromosome 2"/>
</dbReference>
<evidence type="ECO:0000313" key="2">
    <source>
        <dbReference type="Proteomes" id="UP000305729"/>
    </source>
</evidence>
<reference evidence="1 2" key="1">
    <citation type="submission" date="2019-10" db="EMBL/GenBank/DDBJ databases">
        <title>Pseudoalteromonas rubra S4059.</title>
        <authorList>
            <person name="Paulsen S."/>
            <person name="Wang X."/>
        </authorList>
    </citation>
    <scope>NUCLEOTIDE SEQUENCE [LARGE SCALE GENOMIC DNA]</scope>
    <source>
        <strain evidence="1 2">S4059</strain>
    </source>
</reference>
<accession>A0A5S3USI0</accession>
<dbReference type="Gene3D" id="3.30.720.120">
    <property type="match status" value="1"/>
</dbReference>
<dbReference type="InterPro" id="IPR029068">
    <property type="entry name" value="Glyas_Bleomycin-R_OHBP_Dase"/>
</dbReference>
<sequence>MIINRLFTNVCTTNLTESRDFYTSLFAFDIRYDSDWFIHLVSQESGLELGIILKSHPIVPEQAQQSSSGMYLTFVVDKVNSIYDRAKVLGYEVVQTPEATEYGQMRLLLLAPEGTLCDISSPIEAY</sequence>
<organism evidence="1 2">
    <name type="scientific">Pseudoalteromonas rubra</name>
    <dbReference type="NCBI Taxonomy" id="43658"/>
    <lineage>
        <taxon>Bacteria</taxon>
        <taxon>Pseudomonadati</taxon>
        <taxon>Pseudomonadota</taxon>
        <taxon>Gammaproteobacteria</taxon>
        <taxon>Alteromonadales</taxon>
        <taxon>Pseudoalteromonadaceae</taxon>
        <taxon>Pseudoalteromonas</taxon>
    </lineage>
</organism>
<dbReference type="EMBL" id="CP045430">
    <property type="protein sequence ID" value="QPB85481.1"/>
    <property type="molecule type" value="Genomic_DNA"/>
</dbReference>
<dbReference type="SUPFAM" id="SSF54593">
    <property type="entry name" value="Glyoxalase/Bleomycin resistance protein/Dihydroxybiphenyl dioxygenase"/>
    <property type="match status" value="1"/>
</dbReference>
<proteinExistence type="predicted"/>